<sequence>MFRDMGPFFVGGGEAFAWRGISKPSLEKKGISHTFKSMLTSQSHSFVRSRFESWLQVRV</sequence>
<reference evidence="1 2" key="1">
    <citation type="submission" date="2016-02" db="EMBL/GenBank/DDBJ databases">
        <title>Complete genome sequence of Halocynthiibacter arcticus PAMC 20958t from arctic marine sediment.</title>
        <authorList>
            <person name="Lee Y.M."/>
            <person name="Baek K."/>
            <person name="Lee H.K."/>
            <person name="Shin S.C."/>
        </authorList>
    </citation>
    <scope>NUCLEOTIDE SEQUENCE [LARGE SCALE GENOMIC DNA]</scope>
    <source>
        <strain evidence="1">PAMC 20958</strain>
    </source>
</reference>
<dbReference type="Proteomes" id="UP000070371">
    <property type="component" value="Chromosome"/>
</dbReference>
<gene>
    <name evidence="1" type="ORF">RC74_00330</name>
</gene>
<dbReference type="EMBL" id="CP014327">
    <property type="protein sequence ID" value="AML49932.1"/>
    <property type="molecule type" value="Genomic_DNA"/>
</dbReference>
<dbReference type="AlphaFoldDB" id="A0A126UV42"/>
<accession>A0A126UV42</accession>
<dbReference type="KEGG" id="hat:RC74_00330"/>
<name>A0A126UV42_9RHOB</name>
<organism evidence="1 2">
    <name type="scientific">Falsihalocynthiibacter arcticus</name>
    <dbReference type="NCBI Taxonomy" id="1579316"/>
    <lineage>
        <taxon>Bacteria</taxon>
        <taxon>Pseudomonadati</taxon>
        <taxon>Pseudomonadota</taxon>
        <taxon>Alphaproteobacteria</taxon>
        <taxon>Rhodobacterales</taxon>
        <taxon>Roseobacteraceae</taxon>
        <taxon>Falsihalocynthiibacter</taxon>
    </lineage>
</organism>
<dbReference type="STRING" id="1579316.RC74_00330"/>
<evidence type="ECO:0000313" key="2">
    <source>
        <dbReference type="Proteomes" id="UP000070371"/>
    </source>
</evidence>
<protein>
    <submittedName>
        <fullName evidence="1">Uncharacterized protein</fullName>
    </submittedName>
</protein>
<evidence type="ECO:0000313" key="1">
    <source>
        <dbReference type="EMBL" id="AML49932.1"/>
    </source>
</evidence>
<keyword evidence="2" id="KW-1185">Reference proteome</keyword>
<proteinExistence type="predicted"/>